<comment type="caution">
    <text evidence="2">The sequence shown here is derived from an EMBL/GenBank/DDBJ whole genome shotgun (WGS) entry which is preliminary data.</text>
</comment>
<organism evidence="2 3">
    <name type="scientific">Corallococcus exercitus</name>
    <dbReference type="NCBI Taxonomy" id="2316736"/>
    <lineage>
        <taxon>Bacteria</taxon>
        <taxon>Pseudomonadati</taxon>
        <taxon>Myxococcota</taxon>
        <taxon>Myxococcia</taxon>
        <taxon>Myxococcales</taxon>
        <taxon>Cystobacterineae</taxon>
        <taxon>Myxococcaceae</taxon>
        <taxon>Corallococcus</taxon>
    </lineage>
</organism>
<evidence type="ECO:0000313" key="2">
    <source>
        <dbReference type="EMBL" id="NOK32140.1"/>
    </source>
</evidence>
<feature type="domain" description="Pyrroloquinoline quinone-dependent pyranose dehydrogenase beta-propeller" evidence="1">
    <location>
        <begin position="101"/>
        <end position="465"/>
    </location>
</feature>
<dbReference type="InterPro" id="IPR011042">
    <property type="entry name" value="6-blade_b-propeller_TolB-like"/>
</dbReference>
<gene>
    <name evidence="2" type="ORF">HMI49_02825</name>
</gene>
<keyword evidence="3" id="KW-1185">Reference proteome</keyword>
<dbReference type="RefSeq" id="WP_171432925.1">
    <property type="nucleotide sequence ID" value="NZ_JABFJV010000009.1"/>
</dbReference>
<dbReference type="AlphaFoldDB" id="A0A7Y4KE54"/>
<dbReference type="Gene3D" id="2.120.10.30">
    <property type="entry name" value="TolB, C-terminal domain"/>
    <property type="match status" value="1"/>
</dbReference>
<dbReference type="Pfam" id="PF22807">
    <property type="entry name" value="TrAA12"/>
    <property type="match status" value="1"/>
</dbReference>
<dbReference type="EMBL" id="JABFJV010000009">
    <property type="protein sequence ID" value="NOK32140.1"/>
    <property type="molecule type" value="Genomic_DNA"/>
</dbReference>
<evidence type="ECO:0000259" key="1">
    <source>
        <dbReference type="Pfam" id="PF22807"/>
    </source>
</evidence>
<name>A0A7Y4KE54_9BACT</name>
<accession>A0A7Y4KE54</accession>
<sequence length="471" mass="51145">MRLPLVLTTFLGLASLQSGCRTDSPVPFPTPQDAGVVDAGITDAGVPPDAGLSPDAGQPPEWTLQGTEVQVPEGMRSAPFDVPHFLNIPSGMMVSVWARVPGARFIAFSPEGTLLVSVPGQGKVMQVRPRAGQLPEVTQWAGGLGRPHDIVFHERDGQVWVFLSEKDRVTRSRWTAGETARGAVETVVSGLPDASLPELHGTYGHELKNLAVDSQHRVYVAIASTCNVCLSDTTSDPLRGAIYRWDWSGGSRELFARGLRNAEGLAWEPGTDTLWAAVNNRDNTPYPFDDGTGQYGKVIPEYVDNHPPEALTSVRQGGNYGWPFCNSNPDTASGLKQMPLDRDYDMNRDGSQADCAALDRTDQGIQAHSAPLGLTFFDNGELNPAWQRGALVAYHGSWNRTVRTGYKVTVFPWDLATHQPTGEVDVVTGFVNPDQSVWGRPVDVALAPNRVFIVSDDQAGALYRIEPIRLP</sequence>
<dbReference type="SUPFAM" id="SSF50952">
    <property type="entry name" value="Soluble quinoprotein glucose dehydrogenase"/>
    <property type="match status" value="1"/>
</dbReference>
<evidence type="ECO:0000313" key="3">
    <source>
        <dbReference type="Proteomes" id="UP000563426"/>
    </source>
</evidence>
<proteinExistence type="predicted"/>
<reference evidence="2 3" key="1">
    <citation type="submission" date="2020-05" db="EMBL/GenBank/DDBJ databases">
        <authorList>
            <person name="Whitworth D."/>
        </authorList>
    </citation>
    <scope>NUCLEOTIDE SEQUENCE [LARGE SCALE GENOMIC DNA]</scope>
    <source>
        <strain evidence="2 3">AB043B</strain>
    </source>
</reference>
<dbReference type="Proteomes" id="UP000563426">
    <property type="component" value="Unassembled WGS sequence"/>
</dbReference>
<dbReference type="InterPro" id="IPR054539">
    <property type="entry name" value="Beta-prop_PDH"/>
</dbReference>
<protein>
    <submittedName>
        <fullName evidence="2">Sugar dehydrogenase</fullName>
    </submittedName>
</protein>
<dbReference type="InterPro" id="IPR011041">
    <property type="entry name" value="Quinoprot_gluc/sorb_DH_b-prop"/>
</dbReference>